<keyword evidence="6 12" id="KW-0342">GTP-binding</keyword>
<dbReference type="PANTHER" id="PTHR43512:SF4">
    <property type="entry name" value="TRANSLATION FACTOR GUF1 HOMOLOG, CHLOROPLASTIC"/>
    <property type="match status" value="1"/>
</dbReference>
<dbReference type="Gene3D" id="3.30.70.240">
    <property type="match status" value="1"/>
</dbReference>
<evidence type="ECO:0000256" key="11">
    <source>
        <dbReference type="ARBA" id="ARBA00066744"/>
    </source>
</evidence>
<dbReference type="GO" id="GO:0003924">
    <property type="term" value="F:GTPase activity"/>
    <property type="evidence" value="ECO:0007669"/>
    <property type="project" value="UniProtKB-UniRule"/>
</dbReference>
<dbReference type="GO" id="GO:0005886">
    <property type="term" value="C:plasma membrane"/>
    <property type="evidence" value="ECO:0007669"/>
    <property type="project" value="UniProtKB-SubCell"/>
</dbReference>
<feature type="binding site" evidence="12">
    <location>
        <begin position="147"/>
        <end position="150"/>
    </location>
    <ligand>
        <name>GTP</name>
        <dbReference type="ChEBI" id="CHEBI:37565"/>
    </ligand>
</feature>
<dbReference type="Gene3D" id="2.40.30.10">
    <property type="entry name" value="Translation factors"/>
    <property type="match status" value="1"/>
</dbReference>
<dbReference type="GO" id="GO:0043022">
    <property type="term" value="F:ribosome binding"/>
    <property type="evidence" value="ECO:0007669"/>
    <property type="project" value="UniProtKB-UniRule"/>
</dbReference>
<keyword evidence="5 12" id="KW-0648">Protein biosynthesis</keyword>
<dbReference type="EC" id="3.6.5.n1" evidence="11 12"/>
<evidence type="ECO:0000256" key="2">
    <source>
        <dbReference type="ARBA" id="ARBA00022475"/>
    </source>
</evidence>
<dbReference type="CDD" id="cd03699">
    <property type="entry name" value="EF4_II"/>
    <property type="match status" value="1"/>
</dbReference>
<dbReference type="Gene3D" id="3.30.70.2570">
    <property type="entry name" value="Elongation factor 4, C-terminal domain"/>
    <property type="match status" value="1"/>
</dbReference>
<reference evidence="15" key="1">
    <citation type="submission" date="2017-09" db="EMBL/GenBank/DDBJ databases">
        <title>Depth-based differentiation of microbial function through sediment-hosted aquifers and enrichment of novel symbionts in the deep terrestrial subsurface.</title>
        <authorList>
            <person name="Probst A.J."/>
            <person name="Ladd B."/>
            <person name="Jarett J.K."/>
            <person name="Geller-Mcgrath D.E."/>
            <person name="Sieber C.M.K."/>
            <person name="Emerson J.B."/>
            <person name="Anantharaman K."/>
            <person name="Thomas B.C."/>
            <person name="Malmstrom R."/>
            <person name="Stieglmeier M."/>
            <person name="Klingl A."/>
            <person name="Woyke T."/>
            <person name="Ryan C.M."/>
            <person name="Banfield J.F."/>
        </authorList>
    </citation>
    <scope>NUCLEOTIDE SEQUENCE [LARGE SCALE GENOMIC DNA]</scope>
</reference>
<keyword evidence="4 12" id="KW-0378">Hydrolase</keyword>
<evidence type="ECO:0000256" key="6">
    <source>
        <dbReference type="ARBA" id="ARBA00023134"/>
    </source>
</evidence>
<proteinExistence type="inferred from homology"/>
<feature type="binding site" evidence="12">
    <location>
        <begin position="17"/>
        <end position="22"/>
    </location>
    <ligand>
        <name>GTP</name>
        <dbReference type="ChEBI" id="CHEBI:37565"/>
    </ligand>
</feature>
<keyword evidence="3 12" id="KW-0547">Nucleotide-binding</keyword>
<evidence type="ECO:0000313" key="15">
    <source>
        <dbReference type="Proteomes" id="UP000229390"/>
    </source>
</evidence>
<dbReference type="NCBIfam" id="TIGR00231">
    <property type="entry name" value="small_GTP"/>
    <property type="match status" value="1"/>
</dbReference>
<dbReference type="PROSITE" id="PS51722">
    <property type="entry name" value="G_TR_2"/>
    <property type="match status" value="1"/>
</dbReference>
<evidence type="ECO:0000259" key="13">
    <source>
        <dbReference type="PROSITE" id="PS51722"/>
    </source>
</evidence>
<dbReference type="SUPFAM" id="SSF54980">
    <property type="entry name" value="EF-G C-terminal domain-like"/>
    <property type="match status" value="2"/>
</dbReference>
<dbReference type="PRINTS" id="PR00315">
    <property type="entry name" value="ELONGATNFCT"/>
</dbReference>
<name>A0A2M6T183_9BACT</name>
<evidence type="ECO:0000256" key="8">
    <source>
        <dbReference type="ARBA" id="ARBA00050293"/>
    </source>
</evidence>
<evidence type="ECO:0000256" key="1">
    <source>
        <dbReference type="ARBA" id="ARBA00005454"/>
    </source>
</evidence>
<dbReference type="FunFam" id="3.30.70.2570:FF:000001">
    <property type="entry name" value="Translation factor GUF1, mitochondrial"/>
    <property type="match status" value="1"/>
</dbReference>
<dbReference type="CDD" id="cd01890">
    <property type="entry name" value="LepA"/>
    <property type="match status" value="1"/>
</dbReference>
<dbReference type="InterPro" id="IPR041095">
    <property type="entry name" value="EFG_II"/>
</dbReference>
<dbReference type="InterPro" id="IPR000795">
    <property type="entry name" value="T_Tr_GTP-bd_dom"/>
</dbReference>
<dbReference type="Pfam" id="PF14492">
    <property type="entry name" value="EFG_III"/>
    <property type="match status" value="1"/>
</dbReference>
<dbReference type="InterPro" id="IPR035647">
    <property type="entry name" value="EFG_III/V"/>
</dbReference>
<organism evidence="14 15">
    <name type="scientific">Candidatus Nealsonbacteria bacterium CG08_land_8_20_14_0_20_43_11</name>
    <dbReference type="NCBI Taxonomy" id="1974706"/>
    <lineage>
        <taxon>Bacteria</taxon>
        <taxon>Candidatus Nealsoniibacteriota</taxon>
    </lineage>
</organism>
<dbReference type="EMBL" id="PEYE01000012">
    <property type="protein sequence ID" value="PIS39007.1"/>
    <property type="molecule type" value="Genomic_DNA"/>
</dbReference>
<dbReference type="InterPro" id="IPR013842">
    <property type="entry name" value="LepA_CTD"/>
</dbReference>
<dbReference type="CDD" id="cd03709">
    <property type="entry name" value="lepA_C"/>
    <property type="match status" value="1"/>
</dbReference>
<dbReference type="InterPro" id="IPR006297">
    <property type="entry name" value="EF-4"/>
</dbReference>
<dbReference type="Pfam" id="PF00679">
    <property type="entry name" value="EFG_C"/>
    <property type="match status" value="1"/>
</dbReference>
<dbReference type="SMART" id="SM00838">
    <property type="entry name" value="EFG_C"/>
    <property type="match status" value="1"/>
</dbReference>
<dbReference type="Proteomes" id="UP000229390">
    <property type="component" value="Unassembled WGS sequence"/>
</dbReference>
<dbReference type="NCBIfam" id="TIGR01393">
    <property type="entry name" value="lepA"/>
    <property type="match status" value="1"/>
</dbReference>
<dbReference type="Pfam" id="PF00009">
    <property type="entry name" value="GTP_EFTU"/>
    <property type="match status" value="1"/>
</dbReference>
<dbReference type="GO" id="GO:0005525">
    <property type="term" value="F:GTP binding"/>
    <property type="evidence" value="ECO:0007669"/>
    <property type="project" value="UniProtKB-UniRule"/>
</dbReference>
<evidence type="ECO:0000256" key="5">
    <source>
        <dbReference type="ARBA" id="ARBA00022917"/>
    </source>
</evidence>
<comment type="similarity">
    <text evidence="1 12">Belongs to the TRAFAC class translation factor GTPase superfamily. Classic translation factor GTPase family. LepA subfamily.</text>
</comment>
<dbReference type="InterPro" id="IPR027417">
    <property type="entry name" value="P-loop_NTPase"/>
</dbReference>
<accession>A0A2M6T183</accession>
<gene>
    <name evidence="12" type="primary">lepA</name>
    <name evidence="14" type="ORF">COT34_00685</name>
</gene>
<comment type="catalytic activity">
    <reaction evidence="8 12">
        <text>GTP + H2O = GDP + phosphate + H(+)</text>
        <dbReference type="Rhea" id="RHEA:19669"/>
        <dbReference type="ChEBI" id="CHEBI:15377"/>
        <dbReference type="ChEBI" id="CHEBI:15378"/>
        <dbReference type="ChEBI" id="CHEBI:37565"/>
        <dbReference type="ChEBI" id="CHEBI:43474"/>
        <dbReference type="ChEBI" id="CHEBI:58189"/>
        <dbReference type="EC" id="3.6.5.n1"/>
    </reaction>
</comment>
<keyword evidence="7 12" id="KW-0472">Membrane</keyword>
<dbReference type="Pfam" id="PF06421">
    <property type="entry name" value="LepA_C"/>
    <property type="match status" value="1"/>
</dbReference>
<sequence length="610" mass="68340">MLEKEKIRNFAILSHIDHGKSTLADRFLELTGTIPKEKMRPQYLDMMDLEREKGITIKMQPVRMIWRPPSHRQIPNESDLGFSDSEHILNLIDTPGHVDFSYEVSRSMAAVEGAILLVDASKGIQAQTLANLEQAQQQKIKIIPAINKIDLPQARIEATKDDLAGLLGIDKNEISLISAKLGTGVEALLTKVIEAVPPPQGEENRSLRALIFDSKYDSYKGVIAFVKIVDGQAKTGDKIFLAASQALGEVREVGFFKPELVSQPQLASGEIGYIATGIKEPGLVRVGDTIMLQASNETPLEGYKEPKPMVFLSVYPENTDDYELLKEALEKFKLTDPAVVFAPEFKEALGRGFRCGFLGSLHAEIVSERLHREFDLDLVISTPSVVYKIITSKDKEIFIKSATDWPETGTFKEAQEPWVKLEVMTPEEYLGSVMEMLSRLRAKYLETKYFGTRTFLLIYEMPLIEIITGFYDNLKSATQGYASLNYELIGFRPAKLVKLEILIAGRKEEAFSMVVPESEAEKEGRRLVSRLKEVLPAQLFSVALQAAIGGKIIARETIRAKGKDVIAPLYGGDYTRKRKLLEKQKEGKKELKEKGRVAVPPKVFFEVMKK</sequence>
<dbReference type="GO" id="GO:0045727">
    <property type="term" value="P:positive regulation of translation"/>
    <property type="evidence" value="ECO:0007669"/>
    <property type="project" value="UniProtKB-UniRule"/>
</dbReference>
<evidence type="ECO:0000256" key="12">
    <source>
        <dbReference type="HAMAP-Rule" id="MF_00071"/>
    </source>
</evidence>
<dbReference type="InterPro" id="IPR005225">
    <property type="entry name" value="Small_GTP-bd"/>
</dbReference>
<dbReference type="FunFam" id="3.30.70.240:FF:000007">
    <property type="entry name" value="Translation factor GUF1, mitochondrial"/>
    <property type="match status" value="1"/>
</dbReference>
<dbReference type="Gene3D" id="3.30.70.870">
    <property type="entry name" value="Elongation Factor G (Translational Gtpase), domain 3"/>
    <property type="match status" value="1"/>
</dbReference>
<evidence type="ECO:0000256" key="7">
    <source>
        <dbReference type="ARBA" id="ARBA00023136"/>
    </source>
</evidence>
<dbReference type="SUPFAM" id="SSF52540">
    <property type="entry name" value="P-loop containing nucleoside triphosphate hydrolases"/>
    <property type="match status" value="1"/>
</dbReference>
<comment type="function">
    <text evidence="9 12">Required for accurate and efficient protein synthesis under certain stress conditions. May act as a fidelity factor of the translation reaction, by catalyzing a one-codon backward translocation of tRNAs on improperly translocated ribosomes. Back-translocation proceeds from a post-translocation (POST) complex to a pre-translocation (PRE) complex, thus giving elongation factor G a second chance to translocate the tRNAs correctly. Binds to ribosomes in a GTP-dependent manner.</text>
</comment>
<dbReference type="InterPro" id="IPR038363">
    <property type="entry name" value="LepA_C_sf"/>
</dbReference>
<evidence type="ECO:0000313" key="14">
    <source>
        <dbReference type="EMBL" id="PIS39007.1"/>
    </source>
</evidence>
<keyword evidence="14" id="KW-0251">Elongation factor</keyword>
<comment type="subcellular location">
    <subcellularLocation>
        <location evidence="12">Cell membrane</location>
        <topology evidence="12">Peripheral membrane protein</topology>
        <orientation evidence="12">Cytoplasmic side</orientation>
    </subcellularLocation>
</comment>
<comment type="similarity">
    <text evidence="10">Belongs to the GTP-binding elongation factor family. LepA subfamily.</text>
</comment>
<feature type="domain" description="Tr-type G" evidence="13">
    <location>
        <begin position="5"/>
        <end position="200"/>
    </location>
</feature>
<evidence type="ECO:0000256" key="3">
    <source>
        <dbReference type="ARBA" id="ARBA00022741"/>
    </source>
</evidence>
<evidence type="ECO:0000256" key="9">
    <source>
        <dbReference type="ARBA" id="ARBA00057626"/>
    </source>
</evidence>
<dbReference type="GO" id="GO:0003746">
    <property type="term" value="F:translation elongation factor activity"/>
    <property type="evidence" value="ECO:0007669"/>
    <property type="project" value="UniProtKB-UniRule"/>
</dbReference>
<keyword evidence="2 12" id="KW-1003">Cell membrane</keyword>
<dbReference type="FunFam" id="2.40.30.10:FF:000015">
    <property type="entry name" value="Translation factor GUF1, mitochondrial"/>
    <property type="match status" value="1"/>
</dbReference>
<evidence type="ECO:0000256" key="10">
    <source>
        <dbReference type="ARBA" id="ARBA00061052"/>
    </source>
</evidence>
<dbReference type="PANTHER" id="PTHR43512">
    <property type="entry name" value="TRANSLATION FACTOR GUF1-RELATED"/>
    <property type="match status" value="1"/>
</dbReference>
<dbReference type="InterPro" id="IPR035654">
    <property type="entry name" value="LepA_IV"/>
</dbReference>
<comment type="caution">
    <text evidence="14">The sequence shown here is derived from an EMBL/GenBank/DDBJ whole genome shotgun (WGS) entry which is preliminary data.</text>
</comment>
<dbReference type="AlphaFoldDB" id="A0A2M6T183"/>
<evidence type="ECO:0000256" key="4">
    <source>
        <dbReference type="ARBA" id="ARBA00022801"/>
    </source>
</evidence>
<dbReference type="Gene3D" id="3.40.50.300">
    <property type="entry name" value="P-loop containing nucleotide triphosphate hydrolases"/>
    <property type="match status" value="1"/>
</dbReference>
<protein>
    <recommendedName>
        <fullName evidence="11 12">Elongation factor 4</fullName>
        <shortName evidence="12">EF-4</shortName>
        <ecNumber evidence="11 12">3.6.5.n1</ecNumber>
    </recommendedName>
    <alternativeName>
        <fullName evidence="12">Ribosomal back-translocase LepA</fullName>
    </alternativeName>
</protein>
<dbReference type="HAMAP" id="MF_00071">
    <property type="entry name" value="LepA"/>
    <property type="match status" value="1"/>
</dbReference>
<dbReference type="InterPro" id="IPR000640">
    <property type="entry name" value="EFG_V-like"/>
</dbReference>